<evidence type="ECO:0000313" key="7">
    <source>
        <dbReference type="EMBL" id="CAH7125368.1"/>
    </source>
</evidence>
<comment type="similarity">
    <text evidence="2 6">Belongs to the beta-microseminoprotein family.</text>
</comment>
<reference evidence="7" key="1">
    <citation type="submission" date="2022-06" db="EMBL/GenBank/DDBJ databases">
        <authorList>
            <person name="Andreotti S."/>
            <person name="Wyler E."/>
        </authorList>
    </citation>
    <scope>NUCLEOTIDE SEQUENCE</scope>
</reference>
<dbReference type="AlphaFoldDB" id="A0AAV0A1G4"/>
<dbReference type="KEGG" id="prob:127235420"/>
<dbReference type="PROSITE" id="PS51257">
    <property type="entry name" value="PROKAR_LIPOPROTEIN"/>
    <property type="match status" value="1"/>
</dbReference>
<dbReference type="Gene3D" id="2.20.25.590">
    <property type="match status" value="1"/>
</dbReference>
<feature type="signal peptide" evidence="6">
    <location>
        <begin position="1"/>
        <end position="20"/>
    </location>
</feature>
<dbReference type="PANTHER" id="PTHR10500:SF8">
    <property type="entry name" value="BETA-MICROSEMINOPROTEIN"/>
    <property type="match status" value="1"/>
</dbReference>
<keyword evidence="8" id="KW-1185">Reference proteome</keyword>
<evidence type="ECO:0000256" key="2">
    <source>
        <dbReference type="ARBA" id="ARBA00010352"/>
    </source>
</evidence>
<evidence type="ECO:0000313" key="8">
    <source>
        <dbReference type="Proteomes" id="UP001152836"/>
    </source>
</evidence>
<dbReference type="Pfam" id="PF05825">
    <property type="entry name" value="PSP94"/>
    <property type="match status" value="1"/>
</dbReference>
<evidence type="ECO:0000256" key="4">
    <source>
        <dbReference type="ARBA" id="ARBA00022729"/>
    </source>
</evidence>
<gene>
    <name evidence="7" type="primary">Msmb</name>
    <name evidence="7" type="ORF">PHOROB_LOCUS14430</name>
</gene>
<accession>A0AAV0A1G4</accession>
<proteinExistence type="inferred from homology"/>
<evidence type="ECO:0000256" key="6">
    <source>
        <dbReference type="RuleBase" id="RU364124"/>
    </source>
</evidence>
<dbReference type="RefSeq" id="XP_051058689.1">
    <property type="nucleotide sequence ID" value="XM_051202732.1"/>
</dbReference>
<dbReference type="EMBL" id="CALSGD010001551">
    <property type="protein sequence ID" value="CAH7125368.1"/>
    <property type="molecule type" value="Genomic_DNA"/>
</dbReference>
<feature type="chain" id="PRO_5043086133" description="Beta-microseminoprotein" evidence="6">
    <location>
        <begin position="21"/>
        <end position="113"/>
    </location>
</feature>
<keyword evidence="3 6" id="KW-0964">Secreted</keyword>
<dbReference type="GO" id="GO:0005576">
    <property type="term" value="C:extracellular region"/>
    <property type="evidence" value="ECO:0007669"/>
    <property type="project" value="UniProtKB-SubCell"/>
</dbReference>
<keyword evidence="4 6" id="KW-0732">Signal</keyword>
<evidence type="ECO:0000256" key="1">
    <source>
        <dbReference type="ARBA" id="ARBA00004613"/>
    </source>
</evidence>
<dbReference type="Gene3D" id="2.10.70.10">
    <property type="entry name" value="Complement Module, domain 1"/>
    <property type="match status" value="1"/>
</dbReference>
<evidence type="ECO:0000256" key="3">
    <source>
        <dbReference type="ARBA" id="ARBA00022525"/>
    </source>
</evidence>
<sequence length="113" mass="12516">MKALLGSLLFLTALVTACNAVCSLEYRKGLPNQPPGECVDPDGGKHPINSFWVKDCKRCFCGQDAISCCSQIATPVNFDKEKCQQVFHPENCTYSVVEKENPGKFCLVENWVL</sequence>
<evidence type="ECO:0000256" key="5">
    <source>
        <dbReference type="ARBA" id="ARBA00023157"/>
    </source>
</evidence>
<protein>
    <recommendedName>
        <fullName evidence="6">Beta-microseminoprotein</fullName>
    </recommendedName>
</protein>
<comment type="caution">
    <text evidence="7">The sequence shown here is derived from an EMBL/GenBank/DDBJ whole genome shotgun (WGS) entry which is preliminary data.</text>
</comment>
<dbReference type="GeneID" id="127235420"/>
<comment type="subcellular location">
    <subcellularLocation>
        <location evidence="1 6">Secreted</location>
    </subcellularLocation>
</comment>
<dbReference type="Proteomes" id="UP001152836">
    <property type="component" value="Unassembled WGS sequence"/>
</dbReference>
<organism evidence="7 8">
    <name type="scientific">Phodopus roborovskii</name>
    <name type="common">Roborovski's desert hamster</name>
    <name type="synonym">Cricetulus roborovskii</name>
    <dbReference type="NCBI Taxonomy" id="109678"/>
    <lineage>
        <taxon>Eukaryota</taxon>
        <taxon>Metazoa</taxon>
        <taxon>Chordata</taxon>
        <taxon>Craniata</taxon>
        <taxon>Vertebrata</taxon>
        <taxon>Euteleostomi</taxon>
        <taxon>Mammalia</taxon>
        <taxon>Eutheria</taxon>
        <taxon>Euarchontoglires</taxon>
        <taxon>Glires</taxon>
        <taxon>Rodentia</taxon>
        <taxon>Myomorpha</taxon>
        <taxon>Muroidea</taxon>
        <taxon>Cricetidae</taxon>
        <taxon>Cricetinae</taxon>
        <taxon>Phodopus</taxon>
    </lineage>
</organism>
<dbReference type="PANTHER" id="PTHR10500">
    <property type="entry name" value="BETA-MICROSEMINOPROTEIN"/>
    <property type="match status" value="1"/>
</dbReference>
<name>A0AAV0A1G4_PHORO</name>
<dbReference type="CTD" id="4477"/>
<dbReference type="InterPro" id="IPR008735">
    <property type="entry name" value="PSP94"/>
</dbReference>
<keyword evidence="5" id="KW-1015">Disulfide bond</keyword>